<evidence type="ECO:0000313" key="2">
    <source>
        <dbReference type="EMBL" id="KAF2641172.1"/>
    </source>
</evidence>
<proteinExistence type="predicted"/>
<accession>A0A6A6S214</accession>
<keyword evidence="1" id="KW-0732">Signal</keyword>
<dbReference type="AlphaFoldDB" id="A0A6A6S214"/>
<protein>
    <recommendedName>
        <fullName evidence="4">Cell death in tomato 1</fullName>
    </recommendedName>
</protein>
<dbReference type="OrthoDB" id="5226619at2759"/>
<dbReference type="EMBL" id="MU006783">
    <property type="protein sequence ID" value="KAF2641172.1"/>
    <property type="molecule type" value="Genomic_DNA"/>
</dbReference>
<evidence type="ECO:0000256" key="1">
    <source>
        <dbReference type="SAM" id="SignalP"/>
    </source>
</evidence>
<feature type="chain" id="PRO_5025394743" description="Cell death in tomato 1" evidence="1">
    <location>
        <begin position="19"/>
        <end position="180"/>
    </location>
</feature>
<sequence length="180" mass="19167">MFAKPLLAALLATTTTLAFPTASNTSDPQPWQILSLNTHSSSGRPGNDLNSTLFVSIHDPNLIEAYFPPVTANCSVKWLPADGAPYGVPQNCTEIAQGYWTVTIGEGESGSSATENLNLEFKLVRDATVSGESVVKVFTGGDHFEVGENMSGQCGGSGVCNWQLTNPPYDIEQTEQPADE</sequence>
<keyword evidence="3" id="KW-1185">Reference proteome</keyword>
<organism evidence="2 3">
    <name type="scientific">Massarina eburnea CBS 473.64</name>
    <dbReference type="NCBI Taxonomy" id="1395130"/>
    <lineage>
        <taxon>Eukaryota</taxon>
        <taxon>Fungi</taxon>
        <taxon>Dikarya</taxon>
        <taxon>Ascomycota</taxon>
        <taxon>Pezizomycotina</taxon>
        <taxon>Dothideomycetes</taxon>
        <taxon>Pleosporomycetidae</taxon>
        <taxon>Pleosporales</taxon>
        <taxon>Massarineae</taxon>
        <taxon>Massarinaceae</taxon>
        <taxon>Massarina</taxon>
    </lineage>
</organism>
<feature type="signal peptide" evidence="1">
    <location>
        <begin position="1"/>
        <end position="18"/>
    </location>
</feature>
<reference evidence="2" key="1">
    <citation type="journal article" date="2020" name="Stud. Mycol.">
        <title>101 Dothideomycetes genomes: a test case for predicting lifestyles and emergence of pathogens.</title>
        <authorList>
            <person name="Haridas S."/>
            <person name="Albert R."/>
            <person name="Binder M."/>
            <person name="Bloem J."/>
            <person name="Labutti K."/>
            <person name="Salamov A."/>
            <person name="Andreopoulos B."/>
            <person name="Baker S."/>
            <person name="Barry K."/>
            <person name="Bills G."/>
            <person name="Bluhm B."/>
            <person name="Cannon C."/>
            <person name="Castanera R."/>
            <person name="Culley D."/>
            <person name="Daum C."/>
            <person name="Ezra D."/>
            <person name="Gonzalez J."/>
            <person name="Henrissat B."/>
            <person name="Kuo A."/>
            <person name="Liang C."/>
            <person name="Lipzen A."/>
            <person name="Lutzoni F."/>
            <person name="Magnuson J."/>
            <person name="Mondo S."/>
            <person name="Nolan M."/>
            <person name="Ohm R."/>
            <person name="Pangilinan J."/>
            <person name="Park H.-J."/>
            <person name="Ramirez L."/>
            <person name="Alfaro M."/>
            <person name="Sun H."/>
            <person name="Tritt A."/>
            <person name="Yoshinaga Y."/>
            <person name="Zwiers L.-H."/>
            <person name="Turgeon B."/>
            <person name="Goodwin S."/>
            <person name="Spatafora J."/>
            <person name="Crous P."/>
            <person name="Grigoriev I."/>
        </authorList>
    </citation>
    <scope>NUCLEOTIDE SEQUENCE</scope>
    <source>
        <strain evidence="2">CBS 473.64</strain>
    </source>
</reference>
<dbReference type="Proteomes" id="UP000799753">
    <property type="component" value="Unassembled WGS sequence"/>
</dbReference>
<gene>
    <name evidence="2" type="ORF">P280DRAFT_517384</name>
</gene>
<evidence type="ECO:0000313" key="3">
    <source>
        <dbReference type="Proteomes" id="UP000799753"/>
    </source>
</evidence>
<name>A0A6A6S214_9PLEO</name>
<evidence type="ECO:0008006" key="4">
    <source>
        <dbReference type="Google" id="ProtNLM"/>
    </source>
</evidence>